<dbReference type="Gene3D" id="3.40.1390.10">
    <property type="entry name" value="MurE/MurF, N-terminal domain"/>
    <property type="match status" value="1"/>
</dbReference>
<dbReference type="NCBIfam" id="TIGR01853">
    <property type="entry name" value="lipid_A_lpxD"/>
    <property type="match status" value="1"/>
</dbReference>
<dbReference type="InterPro" id="IPR020573">
    <property type="entry name" value="UDP_GlcNAc_AcTrfase_non-rep"/>
</dbReference>
<feature type="active site" description="Proton acceptor" evidence="7">
    <location>
        <position position="236"/>
    </location>
</feature>
<sequence>MAKLKELAEWVGAQLVGDENIEIARVAPIEEAGPGDLTFLANPRYAAKLNDCRAAAVIVAPGVESERHSLLICSNPYLAFARILARLCPPASVERRVMDGAWVDPSAQLGKEVAIHPGCHVGPNVRIGRGTILYPGVVLYEGAQIGEDCVLHAHVIVREACRIGNRVIIQPGAVIGSDGFGYAPDGRRYVKIPQIGIVEIGDDVEIGAATCIDRAALTVTRIGRGTKIDNLVQIAHNVEIGEDTIIVSQVGISGSTRIGDHCTFGGQAGIAGHVRIGDDVMIAARGGVPSDVPPGQVMSGTPVMPHKDWLKASMTFPKLPEMRRDVQALKKRLVELENLIKEK</sequence>
<keyword evidence="6 7" id="KW-0012">Acyltransferase</keyword>
<organism evidence="10 11">
    <name type="scientific">Geoalkalibacter halelectricus</name>
    <dbReference type="NCBI Taxonomy" id="2847045"/>
    <lineage>
        <taxon>Bacteria</taxon>
        <taxon>Pseudomonadati</taxon>
        <taxon>Thermodesulfobacteriota</taxon>
        <taxon>Desulfuromonadia</taxon>
        <taxon>Desulfuromonadales</taxon>
        <taxon>Geoalkalibacteraceae</taxon>
        <taxon>Geoalkalibacter</taxon>
    </lineage>
</organism>
<dbReference type="Pfam" id="PF25087">
    <property type="entry name" value="GMPPB_C"/>
    <property type="match status" value="1"/>
</dbReference>
<name>A0ABY5ZG60_9BACT</name>
<dbReference type="PROSITE" id="PS00101">
    <property type="entry name" value="HEXAPEP_TRANSFERASES"/>
    <property type="match status" value="1"/>
</dbReference>
<evidence type="ECO:0000256" key="3">
    <source>
        <dbReference type="ARBA" id="ARBA00022679"/>
    </source>
</evidence>
<dbReference type="EC" id="2.3.1.191" evidence="7"/>
<dbReference type="HAMAP" id="MF_00523">
    <property type="entry name" value="LpxD"/>
    <property type="match status" value="1"/>
</dbReference>
<evidence type="ECO:0000256" key="6">
    <source>
        <dbReference type="ARBA" id="ARBA00023315"/>
    </source>
</evidence>
<comment type="function">
    <text evidence="7">Catalyzes the N-acylation of UDP-3-O-acylglucosamine using 3-hydroxyacyl-ACP as the acyl donor. Is involved in the biosynthesis of lipid A, a phosphorylated glycolipid that anchors the lipopolysaccharide to the outer membrane of the cell.</text>
</comment>
<dbReference type="InterPro" id="IPR001451">
    <property type="entry name" value="Hexapep"/>
</dbReference>
<keyword evidence="11" id="KW-1185">Reference proteome</keyword>
<dbReference type="CDD" id="cd03352">
    <property type="entry name" value="LbH_LpxD"/>
    <property type="match status" value="1"/>
</dbReference>
<evidence type="ECO:0000313" key="11">
    <source>
        <dbReference type="Proteomes" id="UP001060414"/>
    </source>
</evidence>
<gene>
    <name evidence="7 10" type="primary">lpxD</name>
    <name evidence="10" type="ORF">L9S41_10610</name>
</gene>
<dbReference type="Proteomes" id="UP001060414">
    <property type="component" value="Chromosome"/>
</dbReference>
<dbReference type="PANTHER" id="PTHR43378">
    <property type="entry name" value="UDP-3-O-ACYLGLUCOSAMINE N-ACYLTRANSFERASE"/>
    <property type="match status" value="1"/>
</dbReference>
<evidence type="ECO:0000259" key="9">
    <source>
        <dbReference type="Pfam" id="PF25087"/>
    </source>
</evidence>
<dbReference type="Gene3D" id="2.160.10.10">
    <property type="entry name" value="Hexapeptide repeat proteins"/>
    <property type="match status" value="1"/>
</dbReference>
<evidence type="ECO:0000256" key="1">
    <source>
        <dbReference type="ARBA" id="ARBA00022516"/>
    </source>
</evidence>
<keyword evidence="3 7" id="KW-0808">Transferase</keyword>
<evidence type="ECO:0000256" key="7">
    <source>
        <dbReference type="HAMAP-Rule" id="MF_00523"/>
    </source>
</evidence>
<evidence type="ECO:0000259" key="8">
    <source>
        <dbReference type="Pfam" id="PF04613"/>
    </source>
</evidence>
<dbReference type="RefSeq" id="WP_260746499.1">
    <property type="nucleotide sequence ID" value="NZ_CP092109.1"/>
</dbReference>
<reference evidence="10" key="1">
    <citation type="journal article" date="2022" name="Environ. Microbiol.">
        <title>Geoalkalibacter halelectricus SAP #1 sp. nov. possessing extracellular electron transfer and mineral#reducing capabilities from a haloalkaline environment.</title>
        <authorList>
            <person name="Yadav S."/>
            <person name="Singh R."/>
            <person name="Sundharam S.S."/>
            <person name="Chaudhary S."/>
            <person name="Krishnamurthi S."/>
            <person name="Patil S.A."/>
        </authorList>
    </citation>
    <scope>NUCLEOTIDE SEQUENCE</scope>
    <source>
        <strain evidence="10">SAP-1</strain>
    </source>
</reference>
<keyword evidence="2 7" id="KW-0441">Lipid A biosynthesis</keyword>
<evidence type="ECO:0000256" key="4">
    <source>
        <dbReference type="ARBA" id="ARBA00022737"/>
    </source>
</evidence>
<comment type="catalytic activity">
    <reaction evidence="7">
        <text>a UDP-3-O-[(3R)-3-hydroxyacyl]-alpha-D-glucosamine + a (3R)-hydroxyacyl-[ACP] = a UDP-2-N,3-O-bis[(3R)-3-hydroxyacyl]-alpha-D-glucosamine + holo-[ACP] + H(+)</text>
        <dbReference type="Rhea" id="RHEA:53836"/>
        <dbReference type="Rhea" id="RHEA-COMP:9685"/>
        <dbReference type="Rhea" id="RHEA-COMP:9945"/>
        <dbReference type="ChEBI" id="CHEBI:15378"/>
        <dbReference type="ChEBI" id="CHEBI:64479"/>
        <dbReference type="ChEBI" id="CHEBI:78827"/>
        <dbReference type="ChEBI" id="CHEBI:137740"/>
        <dbReference type="ChEBI" id="CHEBI:137748"/>
        <dbReference type="EC" id="2.3.1.191"/>
    </reaction>
</comment>
<dbReference type="EMBL" id="CP092109">
    <property type="protein sequence ID" value="UWZ78150.1"/>
    <property type="molecule type" value="Genomic_DNA"/>
</dbReference>
<protein>
    <recommendedName>
        <fullName evidence="7">UDP-3-O-acylglucosamine N-acyltransferase</fullName>
        <ecNumber evidence="7">2.3.1.191</ecNumber>
    </recommendedName>
</protein>
<comment type="pathway">
    <text evidence="7">Bacterial outer membrane biogenesis; LPS lipid A biosynthesis.</text>
</comment>
<dbReference type="NCBIfam" id="NF002060">
    <property type="entry name" value="PRK00892.1"/>
    <property type="match status" value="1"/>
</dbReference>
<proteinExistence type="inferred from homology"/>
<dbReference type="SUPFAM" id="SSF51161">
    <property type="entry name" value="Trimeric LpxA-like enzymes"/>
    <property type="match status" value="1"/>
</dbReference>
<evidence type="ECO:0000256" key="5">
    <source>
        <dbReference type="ARBA" id="ARBA00023098"/>
    </source>
</evidence>
<feature type="domain" description="UDP-3-O-[3-hydroxymyristoyl] glucosamine N-acyltransferase non-repeat region" evidence="8">
    <location>
        <begin position="20"/>
        <end position="85"/>
    </location>
</feature>
<dbReference type="InterPro" id="IPR056729">
    <property type="entry name" value="GMPPB_C"/>
</dbReference>
<comment type="subunit">
    <text evidence="7">Homotrimer.</text>
</comment>
<dbReference type="GO" id="GO:0103118">
    <property type="term" value="F:UDP-3-O-[(3R)-3-hydroxyacyl]-glucosamine N-acyltransferase activity"/>
    <property type="evidence" value="ECO:0007669"/>
    <property type="project" value="UniProtKB-EC"/>
</dbReference>
<dbReference type="InterPro" id="IPR007691">
    <property type="entry name" value="LpxD"/>
</dbReference>
<dbReference type="InterPro" id="IPR011004">
    <property type="entry name" value="Trimer_LpxA-like_sf"/>
</dbReference>
<keyword evidence="1 7" id="KW-0444">Lipid biosynthesis</keyword>
<evidence type="ECO:0000313" key="10">
    <source>
        <dbReference type="EMBL" id="UWZ78150.1"/>
    </source>
</evidence>
<feature type="domain" description="Mannose-1-phosphate guanyltransferase C-terminal" evidence="9">
    <location>
        <begin position="101"/>
        <end position="178"/>
    </location>
</feature>
<dbReference type="Pfam" id="PF00132">
    <property type="entry name" value="Hexapep"/>
    <property type="match status" value="1"/>
</dbReference>
<dbReference type="Pfam" id="PF04613">
    <property type="entry name" value="LpxD"/>
    <property type="match status" value="1"/>
</dbReference>
<accession>A0ABY5ZG60</accession>
<comment type="similarity">
    <text evidence="7">Belongs to the transferase hexapeptide repeat family. LpxD subfamily.</text>
</comment>
<dbReference type="InterPro" id="IPR018357">
    <property type="entry name" value="Hexapep_transf_CS"/>
</dbReference>
<evidence type="ECO:0000256" key="2">
    <source>
        <dbReference type="ARBA" id="ARBA00022556"/>
    </source>
</evidence>
<keyword evidence="4 7" id="KW-0677">Repeat</keyword>
<keyword evidence="5 7" id="KW-0443">Lipid metabolism</keyword>
<dbReference type="PANTHER" id="PTHR43378:SF2">
    <property type="entry name" value="UDP-3-O-ACYLGLUCOSAMINE N-ACYLTRANSFERASE 1, MITOCHONDRIAL-RELATED"/>
    <property type="match status" value="1"/>
</dbReference>